<proteinExistence type="inferred from homology"/>
<sequence length="331" mass="37278">MKIAFFSTKSYDKEFFETYQDQQEIHFKYFSASLSIDTVALARGYDGVCVFVNDKLEEETLQQLAAVGVKLIVLRCAGFNNVNIEAAEKLNMKVYRVPAYSPQAVAEHALALILTLNRKTHKAYNRVRDGNFSLERLQGFNLQHKTIGVIGTGKIGASFCKIMQGFTDSILAYDKYENETVKAMGVKYVDLEYLLENSDIISLHCPLTPETKYLIDATSLQNLKNGCMLINTSRGALIHTGDAIEALKEGKLGYLGIDVYEQEEHLFFRDLSENIIQDDQIARLISFPNVLITSHQGFLTKEALQEIAKVTFQNILDFQAGKETENRVVSN</sequence>
<dbReference type="PANTHER" id="PTHR43026:SF1">
    <property type="entry name" value="2-HYDROXYACID DEHYDROGENASE HOMOLOG 1-RELATED"/>
    <property type="match status" value="1"/>
</dbReference>
<evidence type="ECO:0000259" key="6">
    <source>
        <dbReference type="Pfam" id="PF02826"/>
    </source>
</evidence>
<name>A0ABQ3BU27_9FLAO</name>
<dbReference type="InterPro" id="IPR029753">
    <property type="entry name" value="D-isomer_DH_CS"/>
</dbReference>
<dbReference type="Gene3D" id="3.40.50.720">
    <property type="entry name" value="NAD(P)-binding Rossmann-like Domain"/>
    <property type="match status" value="2"/>
</dbReference>
<dbReference type="EMBL" id="BMWY01000005">
    <property type="protein sequence ID" value="GGZ57781.1"/>
    <property type="molecule type" value="Genomic_DNA"/>
</dbReference>
<evidence type="ECO:0000256" key="2">
    <source>
        <dbReference type="ARBA" id="ARBA00023002"/>
    </source>
</evidence>
<dbReference type="SUPFAM" id="SSF51735">
    <property type="entry name" value="NAD(P)-binding Rossmann-fold domains"/>
    <property type="match status" value="1"/>
</dbReference>
<dbReference type="InterPro" id="IPR036291">
    <property type="entry name" value="NAD(P)-bd_dom_sf"/>
</dbReference>
<evidence type="ECO:0000256" key="3">
    <source>
        <dbReference type="ARBA" id="ARBA00023027"/>
    </source>
</evidence>
<dbReference type="InterPro" id="IPR029752">
    <property type="entry name" value="D-isomer_DH_CS1"/>
</dbReference>
<dbReference type="InterPro" id="IPR006140">
    <property type="entry name" value="D-isomer_DH_NAD-bd"/>
</dbReference>
<dbReference type="PROSITE" id="PS00670">
    <property type="entry name" value="D_2_HYDROXYACID_DH_2"/>
    <property type="match status" value="1"/>
</dbReference>
<evidence type="ECO:0000313" key="7">
    <source>
        <dbReference type="EMBL" id="GGZ57781.1"/>
    </source>
</evidence>
<dbReference type="InterPro" id="IPR058205">
    <property type="entry name" value="D-LDH-like"/>
</dbReference>
<keyword evidence="8" id="KW-1185">Reference proteome</keyword>
<dbReference type="PANTHER" id="PTHR43026">
    <property type="entry name" value="2-HYDROXYACID DEHYDROGENASE HOMOLOG 1-RELATED"/>
    <property type="match status" value="1"/>
</dbReference>
<dbReference type="PROSITE" id="PS00065">
    <property type="entry name" value="D_2_HYDROXYACID_DH_1"/>
    <property type="match status" value="1"/>
</dbReference>
<organism evidence="7 8">
    <name type="scientific">Mesonia mobilis</name>
    <dbReference type="NCBI Taxonomy" id="369791"/>
    <lineage>
        <taxon>Bacteria</taxon>
        <taxon>Pseudomonadati</taxon>
        <taxon>Bacteroidota</taxon>
        <taxon>Flavobacteriia</taxon>
        <taxon>Flavobacteriales</taxon>
        <taxon>Flavobacteriaceae</taxon>
        <taxon>Mesonia</taxon>
    </lineage>
</organism>
<reference evidence="8" key="1">
    <citation type="journal article" date="2019" name="Int. J. Syst. Evol. Microbiol.">
        <title>The Global Catalogue of Microorganisms (GCM) 10K type strain sequencing project: providing services to taxonomists for standard genome sequencing and annotation.</title>
        <authorList>
            <consortium name="The Broad Institute Genomics Platform"/>
            <consortium name="The Broad Institute Genome Sequencing Center for Infectious Disease"/>
            <person name="Wu L."/>
            <person name="Ma J."/>
        </authorList>
    </citation>
    <scope>NUCLEOTIDE SEQUENCE [LARGE SCALE GENOMIC DNA]</scope>
    <source>
        <strain evidence="8">KCTC 12708</strain>
    </source>
</reference>
<feature type="domain" description="D-isomer specific 2-hydroxyacid dehydrogenase catalytic" evidence="5">
    <location>
        <begin position="4"/>
        <end position="328"/>
    </location>
</feature>
<feature type="domain" description="D-isomer specific 2-hydroxyacid dehydrogenase NAD-binding" evidence="6">
    <location>
        <begin position="110"/>
        <end position="297"/>
    </location>
</feature>
<comment type="caution">
    <text evidence="7">The sequence shown here is derived from an EMBL/GenBank/DDBJ whole genome shotgun (WGS) entry which is preliminary data.</text>
</comment>
<accession>A0ABQ3BU27</accession>
<dbReference type="RefSeq" id="WP_027884461.1">
    <property type="nucleotide sequence ID" value="NZ_BMWY01000005.1"/>
</dbReference>
<comment type="similarity">
    <text evidence="1 4">Belongs to the D-isomer specific 2-hydroxyacid dehydrogenase family.</text>
</comment>
<dbReference type="Pfam" id="PF00389">
    <property type="entry name" value="2-Hacid_dh"/>
    <property type="match status" value="1"/>
</dbReference>
<evidence type="ECO:0000256" key="4">
    <source>
        <dbReference type="RuleBase" id="RU003719"/>
    </source>
</evidence>
<evidence type="ECO:0000259" key="5">
    <source>
        <dbReference type="Pfam" id="PF00389"/>
    </source>
</evidence>
<dbReference type="SUPFAM" id="SSF52283">
    <property type="entry name" value="Formate/glycerate dehydrogenase catalytic domain-like"/>
    <property type="match status" value="1"/>
</dbReference>
<dbReference type="CDD" id="cd12183">
    <property type="entry name" value="LDH_like_2"/>
    <property type="match status" value="1"/>
</dbReference>
<keyword evidence="2 4" id="KW-0560">Oxidoreductase</keyword>
<protein>
    <submittedName>
        <fullName evidence="7">Lactate dehydrogenase</fullName>
    </submittedName>
</protein>
<dbReference type="Pfam" id="PF02826">
    <property type="entry name" value="2-Hacid_dh_C"/>
    <property type="match status" value="1"/>
</dbReference>
<dbReference type="InterPro" id="IPR006139">
    <property type="entry name" value="D-isomer_2_OHA_DH_cat_dom"/>
</dbReference>
<dbReference type="Proteomes" id="UP000615593">
    <property type="component" value="Unassembled WGS sequence"/>
</dbReference>
<dbReference type="GeneID" id="94369575"/>
<keyword evidence="3" id="KW-0520">NAD</keyword>
<evidence type="ECO:0000313" key="8">
    <source>
        <dbReference type="Proteomes" id="UP000615593"/>
    </source>
</evidence>
<evidence type="ECO:0000256" key="1">
    <source>
        <dbReference type="ARBA" id="ARBA00005854"/>
    </source>
</evidence>
<gene>
    <name evidence="7" type="primary">ldhA</name>
    <name evidence="7" type="ORF">GCM10008088_19100</name>
</gene>